<dbReference type="PANTHER" id="PTHR12665">
    <property type="entry name" value="ORMDL PROTEINS"/>
    <property type="match status" value="1"/>
</dbReference>
<dbReference type="EMBL" id="KZ990654">
    <property type="protein sequence ID" value="RKP23828.1"/>
    <property type="molecule type" value="Genomic_DNA"/>
</dbReference>
<evidence type="ECO:0000256" key="3">
    <source>
        <dbReference type="ARBA" id="ARBA00022989"/>
    </source>
</evidence>
<gene>
    <name evidence="6" type="ORF">SYNPS1DRAFT_18041</name>
</gene>
<feature type="transmembrane region" description="Helical" evidence="5">
    <location>
        <begin position="33"/>
        <end position="52"/>
    </location>
</feature>
<reference evidence="7" key="1">
    <citation type="journal article" date="2018" name="Nat. Microbiol.">
        <title>Leveraging single-cell genomics to expand the fungal tree of life.</title>
        <authorList>
            <person name="Ahrendt S.R."/>
            <person name="Quandt C.A."/>
            <person name="Ciobanu D."/>
            <person name="Clum A."/>
            <person name="Salamov A."/>
            <person name="Andreopoulos B."/>
            <person name="Cheng J.F."/>
            <person name="Woyke T."/>
            <person name="Pelin A."/>
            <person name="Henrissat B."/>
            <person name="Reynolds N.K."/>
            <person name="Benny G.L."/>
            <person name="Smith M.E."/>
            <person name="James T.Y."/>
            <person name="Grigoriev I.V."/>
        </authorList>
    </citation>
    <scope>NUCLEOTIDE SEQUENCE [LARGE SCALE GENOMIC DNA]</scope>
    <source>
        <strain evidence="7">Benny S71-1</strain>
    </source>
</reference>
<dbReference type="GO" id="GO:0005789">
    <property type="term" value="C:endoplasmic reticulum membrane"/>
    <property type="evidence" value="ECO:0007669"/>
    <property type="project" value="InterPro"/>
</dbReference>
<dbReference type="PIRSF" id="PIRSF018147">
    <property type="entry name" value="ORMDL"/>
    <property type="match status" value="1"/>
</dbReference>
<evidence type="ECO:0000256" key="1">
    <source>
        <dbReference type="ARBA" id="ARBA00004141"/>
    </source>
</evidence>
<keyword evidence="2 5" id="KW-0812">Transmembrane</keyword>
<keyword evidence="7" id="KW-1185">Reference proteome</keyword>
<accession>A0A4P9YVJ1</accession>
<sequence length="138" mass="15701">MLVAGAWMVHVFFVVAIKLFFSSLPGTSTESSWTLTLLSYNLVTFFMFHWTLGAPFRFDQGDSDGLTLWEQIDDGQQFTPTRKFLTAVPTILFLMSTHYTHYDVPTFCVNFISLLAVLVGKLPSMHRVRIFGINKVDP</sequence>
<evidence type="ECO:0000256" key="4">
    <source>
        <dbReference type="ARBA" id="ARBA00023136"/>
    </source>
</evidence>
<dbReference type="InterPro" id="IPR007203">
    <property type="entry name" value="ORMDL"/>
</dbReference>
<dbReference type="Pfam" id="PF04061">
    <property type="entry name" value="ORMDL"/>
    <property type="match status" value="1"/>
</dbReference>
<name>A0A4P9YVJ1_9FUNG</name>
<protein>
    <submittedName>
        <fullName evidence="6">ORMDL family</fullName>
    </submittedName>
</protein>
<evidence type="ECO:0000313" key="6">
    <source>
        <dbReference type="EMBL" id="RKP23828.1"/>
    </source>
</evidence>
<feature type="transmembrane region" description="Helical" evidence="5">
    <location>
        <begin position="6"/>
        <end position="21"/>
    </location>
</feature>
<comment type="subcellular location">
    <subcellularLocation>
        <location evidence="1">Membrane</location>
        <topology evidence="1">Multi-pass membrane protein</topology>
    </subcellularLocation>
</comment>
<dbReference type="AlphaFoldDB" id="A0A4P9YVJ1"/>
<feature type="transmembrane region" description="Helical" evidence="5">
    <location>
        <begin position="102"/>
        <end position="120"/>
    </location>
</feature>
<evidence type="ECO:0000313" key="7">
    <source>
        <dbReference type="Proteomes" id="UP000278143"/>
    </source>
</evidence>
<organism evidence="6 7">
    <name type="scientific">Syncephalis pseudoplumigaleata</name>
    <dbReference type="NCBI Taxonomy" id="1712513"/>
    <lineage>
        <taxon>Eukaryota</taxon>
        <taxon>Fungi</taxon>
        <taxon>Fungi incertae sedis</taxon>
        <taxon>Zoopagomycota</taxon>
        <taxon>Zoopagomycotina</taxon>
        <taxon>Zoopagomycetes</taxon>
        <taxon>Zoopagales</taxon>
        <taxon>Piptocephalidaceae</taxon>
        <taxon>Syncephalis</taxon>
    </lineage>
</organism>
<keyword evidence="3 5" id="KW-1133">Transmembrane helix</keyword>
<dbReference type="Proteomes" id="UP000278143">
    <property type="component" value="Unassembled WGS sequence"/>
</dbReference>
<proteinExistence type="predicted"/>
<evidence type="ECO:0000256" key="5">
    <source>
        <dbReference type="SAM" id="Phobius"/>
    </source>
</evidence>
<evidence type="ECO:0000256" key="2">
    <source>
        <dbReference type="ARBA" id="ARBA00022692"/>
    </source>
</evidence>
<keyword evidence="4 5" id="KW-0472">Membrane</keyword>
<dbReference type="OrthoDB" id="1932233at2759"/>